<reference evidence="1" key="2">
    <citation type="submission" date="2023-06" db="EMBL/GenBank/DDBJ databases">
        <authorList>
            <consortium name="Lawrence Berkeley National Laboratory"/>
            <person name="Haridas S."/>
            <person name="Hensen N."/>
            <person name="Bonometti L."/>
            <person name="Westerberg I."/>
            <person name="Brannstrom I.O."/>
            <person name="Guillou S."/>
            <person name="Cros-Aarteil S."/>
            <person name="Calhoun S."/>
            <person name="Kuo A."/>
            <person name="Mondo S."/>
            <person name="Pangilinan J."/>
            <person name="Riley R."/>
            <person name="Labutti K."/>
            <person name="Andreopoulos B."/>
            <person name="Lipzen A."/>
            <person name="Chen C."/>
            <person name="Yanf M."/>
            <person name="Daum C."/>
            <person name="Ng V."/>
            <person name="Clum A."/>
            <person name="Steindorff A."/>
            <person name="Ohm R."/>
            <person name="Martin F."/>
            <person name="Silar P."/>
            <person name="Natvig D."/>
            <person name="Lalanne C."/>
            <person name="Gautier V."/>
            <person name="Ament-Velasquez S.L."/>
            <person name="Kruys A."/>
            <person name="Hutchinson M.I."/>
            <person name="Powell A.J."/>
            <person name="Barry K."/>
            <person name="Miller A.N."/>
            <person name="Grigoriev I.V."/>
            <person name="Debuchy R."/>
            <person name="Gladieux P."/>
            <person name="Thoren M.H."/>
            <person name="Johannesson H."/>
        </authorList>
    </citation>
    <scope>NUCLEOTIDE SEQUENCE</scope>
    <source>
        <strain evidence="1">CBS 314.62</strain>
    </source>
</reference>
<dbReference type="AlphaFoldDB" id="A0AAE0X0Z6"/>
<evidence type="ECO:0008006" key="3">
    <source>
        <dbReference type="Google" id="ProtNLM"/>
    </source>
</evidence>
<evidence type="ECO:0000313" key="2">
    <source>
        <dbReference type="Proteomes" id="UP001270362"/>
    </source>
</evidence>
<comment type="caution">
    <text evidence="1">The sequence shown here is derived from an EMBL/GenBank/DDBJ whole genome shotgun (WGS) entry which is preliminary data.</text>
</comment>
<protein>
    <recommendedName>
        <fullName evidence="3">SnoaL-like domain-containing protein</fullName>
    </recommendedName>
</protein>
<accession>A0AAE0X0Z6</accession>
<sequence length="194" mass="21500">MDYPTQPAFVVQAQGWDEHLLQHTVMKFIHAHEQLFDAQKYDECGPFYGPVFTYVKSNGQKLTGEQGVVALHGDYTVFAGRFHEPANVVVSETEDGYRLFGYARIFVNLPVVTGNNGSSSQAGDGSDRKCRDLQGRRWDCEAQGAFIFDFLRDPAGPLGFRYKFFQILADPTPILSVAMERDAAARADAAAPAV</sequence>
<organism evidence="1 2">
    <name type="scientific">Podospora appendiculata</name>
    <dbReference type="NCBI Taxonomy" id="314037"/>
    <lineage>
        <taxon>Eukaryota</taxon>
        <taxon>Fungi</taxon>
        <taxon>Dikarya</taxon>
        <taxon>Ascomycota</taxon>
        <taxon>Pezizomycotina</taxon>
        <taxon>Sordariomycetes</taxon>
        <taxon>Sordariomycetidae</taxon>
        <taxon>Sordariales</taxon>
        <taxon>Podosporaceae</taxon>
        <taxon>Podospora</taxon>
    </lineage>
</organism>
<evidence type="ECO:0000313" key="1">
    <source>
        <dbReference type="EMBL" id="KAK3682193.1"/>
    </source>
</evidence>
<dbReference type="Proteomes" id="UP001270362">
    <property type="component" value="Unassembled WGS sequence"/>
</dbReference>
<dbReference type="EMBL" id="JAULSO010000005">
    <property type="protein sequence ID" value="KAK3682193.1"/>
    <property type="molecule type" value="Genomic_DNA"/>
</dbReference>
<keyword evidence="2" id="KW-1185">Reference proteome</keyword>
<proteinExistence type="predicted"/>
<name>A0AAE0X0Z6_9PEZI</name>
<gene>
    <name evidence="1" type="ORF">B0T22DRAFT_484273</name>
</gene>
<reference evidence="1" key="1">
    <citation type="journal article" date="2023" name="Mol. Phylogenet. Evol.">
        <title>Genome-scale phylogeny and comparative genomics of the fungal order Sordariales.</title>
        <authorList>
            <person name="Hensen N."/>
            <person name="Bonometti L."/>
            <person name="Westerberg I."/>
            <person name="Brannstrom I.O."/>
            <person name="Guillou S."/>
            <person name="Cros-Aarteil S."/>
            <person name="Calhoun S."/>
            <person name="Haridas S."/>
            <person name="Kuo A."/>
            <person name="Mondo S."/>
            <person name="Pangilinan J."/>
            <person name="Riley R."/>
            <person name="LaButti K."/>
            <person name="Andreopoulos B."/>
            <person name="Lipzen A."/>
            <person name="Chen C."/>
            <person name="Yan M."/>
            <person name="Daum C."/>
            <person name="Ng V."/>
            <person name="Clum A."/>
            <person name="Steindorff A."/>
            <person name="Ohm R.A."/>
            <person name="Martin F."/>
            <person name="Silar P."/>
            <person name="Natvig D.O."/>
            <person name="Lalanne C."/>
            <person name="Gautier V."/>
            <person name="Ament-Velasquez S.L."/>
            <person name="Kruys A."/>
            <person name="Hutchinson M.I."/>
            <person name="Powell A.J."/>
            <person name="Barry K."/>
            <person name="Miller A.N."/>
            <person name="Grigoriev I.V."/>
            <person name="Debuchy R."/>
            <person name="Gladieux P."/>
            <person name="Hiltunen Thoren M."/>
            <person name="Johannesson H."/>
        </authorList>
    </citation>
    <scope>NUCLEOTIDE SEQUENCE</scope>
    <source>
        <strain evidence="1">CBS 314.62</strain>
    </source>
</reference>